<gene>
    <name evidence="3" type="ORF">SSLN_LOCUS4000</name>
</gene>
<accession>A0A3P7C8H9</accession>
<dbReference type="EMBL" id="UYSU01032714">
    <property type="protein sequence ID" value="VDL90385.1"/>
    <property type="molecule type" value="Genomic_DNA"/>
</dbReference>
<evidence type="ECO:0000313" key="4">
    <source>
        <dbReference type="Proteomes" id="UP000275846"/>
    </source>
</evidence>
<proteinExistence type="predicted"/>
<evidence type="ECO:0008006" key="5">
    <source>
        <dbReference type="Google" id="ProtNLM"/>
    </source>
</evidence>
<dbReference type="InterPro" id="IPR039034">
    <property type="entry name" value="INPP4"/>
</dbReference>
<dbReference type="AlphaFoldDB" id="A0A3P7C8H9"/>
<dbReference type="Proteomes" id="UP000275846">
    <property type="component" value="Unassembled WGS sequence"/>
</dbReference>
<keyword evidence="1" id="KW-0378">Hydrolase</keyword>
<keyword evidence="4" id="KW-1185">Reference proteome</keyword>
<evidence type="ECO:0000256" key="1">
    <source>
        <dbReference type="ARBA" id="ARBA00022801"/>
    </source>
</evidence>
<evidence type="ECO:0000256" key="2">
    <source>
        <dbReference type="ARBA" id="ARBA00023098"/>
    </source>
</evidence>
<dbReference type="OrthoDB" id="159395at2759"/>
<dbReference type="Gene3D" id="2.30.29.30">
    <property type="entry name" value="Pleckstrin-homology domain (PH domain)/Phosphotyrosine-binding domain (PTB)"/>
    <property type="match status" value="1"/>
</dbReference>
<dbReference type="STRING" id="70667.A0A3P7C8H9"/>
<name>A0A3P7C8H9_SCHSO</name>
<organism evidence="3 4">
    <name type="scientific">Schistocephalus solidus</name>
    <name type="common">Tapeworm</name>
    <dbReference type="NCBI Taxonomy" id="70667"/>
    <lineage>
        <taxon>Eukaryota</taxon>
        <taxon>Metazoa</taxon>
        <taxon>Spiralia</taxon>
        <taxon>Lophotrochozoa</taxon>
        <taxon>Platyhelminthes</taxon>
        <taxon>Cestoda</taxon>
        <taxon>Eucestoda</taxon>
        <taxon>Diphyllobothriidea</taxon>
        <taxon>Diphyllobothriidae</taxon>
        <taxon>Schistocephalus</taxon>
    </lineage>
</organism>
<protein>
    <recommendedName>
        <fullName evidence="5">PH domain-containing protein</fullName>
    </recommendedName>
</protein>
<dbReference type="GO" id="GO:0005737">
    <property type="term" value="C:cytoplasm"/>
    <property type="evidence" value="ECO:0007669"/>
    <property type="project" value="TreeGrafter"/>
</dbReference>
<dbReference type="GO" id="GO:0016316">
    <property type="term" value="F:phosphatidylinositol-3,4-bisphosphate 4-phosphatase activity"/>
    <property type="evidence" value="ECO:0007669"/>
    <property type="project" value="InterPro"/>
</dbReference>
<dbReference type="SUPFAM" id="SSF50729">
    <property type="entry name" value="PH domain-like"/>
    <property type="match status" value="1"/>
</dbReference>
<dbReference type="InterPro" id="IPR011993">
    <property type="entry name" value="PH-like_dom_sf"/>
</dbReference>
<evidence type="ECO:0000313" key="3">
    <source>
        <dbReference type="EMBL" id="VDL90385.1"/>
    </source>
</evidence>
<dbReference type="PANTHER" id="PTHR12187">
    <property type="entry name" value="AGAP000124-PA"/>
    <property type="match status" value="1"/>
</dbReference>
<sequence>MKGNLLVILRTDDRNSTDLLGVILLEHCSVSLVSEADVQHAFKIGISSTLSNFPSPEFKSGDASILMAARSSAEAKMWCRHISAAGLSELVALQAHLREELHKRTGTDPLDPLHKPVSHTVTVFGLLFDSQSTSQFASSSLRITVSIQEPGKSNWRILAETETETKDSPAFHRAVKSQVVAMATLSAGELRNASTLHLRMREMPSSTVLFDSPTLASSKEATRTFCTLVIQVKKFQPQSDCSQSDPHSARLRSVCENLLSQNYVFYHTLGENMRVVELMGESKLCFQFPIEYVSALASISSANPASDSTTIISATTRTTEGTSSNYSPPNTTTTAAAAATTTTSTLTCPHCDGSFTSRIGLSNPHLECLRRERLLGMKGVIERYELCLRAMVDRAGPNFKRSTERKNSELDFVPTNLHVNRIGLLDSENGLVSFHDIISVGAFSTASTRYKYRGLFQTAFSNASGNVGQPFPPSRLSLEDFADCLPSTAAILQLESHPVGVAIKRLADGAALVVQLHSDLGELKTRLQAVGQAVPLTERLDEDMSTLNALLSSYSDVFVSELAAVHENHEVLLQRIVLLATFEKMQTASLNSPTSPFNPVTQKPFDFCELEGLERGPLLQQISDSAALLDTSLTRAWERVEESLWTTVLTSITNSAACSSGGTDGGSEAVSSVLAEAATETPASTPSSTNLAAASNLWDNVNYRHHAVVCQVPLPLCMNFSLLRPRMYVDGDRRGAGVCSGLQGLLQQHSGCEALADETTFFSSSPYLSLISHSKRPCCILIHLKVLAASLTGLAVAVTRWLTVQWQQMIECGIPLCFEGLLSCYGQESEMLENWAWAIQFLVYWRVIVRPDGRTADSTVDKEKFGVEADTTAVATLSPSPLVRITGYKQCVLTIPQSAWKHVPPEYQTRGSVVLSLHPYAFNVGINEQQTVAEKLEKTGLQTAINAQGLTSLQGYFDKYTKKFGAPGTTSTNEDVCDLIVSLKHLLASNRSKPVEILELAARISLPLNAIRLTSCKSAKDRTGMAVSLEQARWLQNVEWMKPDTFSSALKCIRSTGLRLSNTEKNVGVRKYAFTRLQLLSFPRLYRPPVGTYSLYAAT</sequence>
<dbReference type="PANTHER" id="PTHR12187:SF11">
    <property type="entry name" value="PHOSPHATIDYLINOSITOL-3,4-BISPHOSPHATE 4-PHOSPHATASE"/>
    <property type="match status" value="1"/>
</dbReference>
<keyword evidence="2" id="KW-0443">Lipid metabolism</keyword>
<reference evidence="3 4" key="1">
    <citation type="submission" date="2018-11" db="EMBL/GenBank/DDBJ databases">
        <authorList>
            <consortium name="Pathogen Informatics"/>
        </authorList>
    </citation>
    <scope>NUCLEOTIDE SEQUENCE [LARGE SCALE GENOMIC DNA]</scope>
    <source>
        <strain evidence="3 4">NST_G2</strain>
    </source>
</reference>